<reference evidence="2" key="1">
    <citation type="submission" date="2017-01" db="EMBL/GenBank/DDBJ databases">
        <authorList>
            <person name="Wang Y."/>
            <person name="White M."/>
            <person name="Kvist S."/>
            <person name="Moncalvo J.-M."/>
        </authorList>
    </citation>
    <scope>NUCLEOTIDE SEQUENCE [LARGE SCALE GENOMIC DNA]</scope>
    <source>
        <strain evidence="2">ID-206-W2</strain>
    </source>
</reference>
<name>A0A1R1XEH4_9FUNG</name>
<evidence type="ECO:0000313" key="2">
    <source>
        <dbReference type="Proteomes" id="UP000187429"/>
    </source>
</evidence>
<keyword evidence="2" id="KW-1185">Reference proteome</keyword>
<gene>
    <name evidence="1" type="ORF">AYI69_g9182</name>
</gene>
<dbReference type="EMBL" id="LSSM01005282">
    <property type="protein sequence ID" value="OMJ12993.1"/>
    <property type="molecule type" value="Genomic_DNA"/>
</dbReference>
<evidence type="ECO:0000313" key="1">
    <source>
        <dbReference type="EMBL" id="OMJ12993.1"/>
    </source>
</evidence>
<protein>
    <submittedName>
        <fullName evidence="1">Uncharacterized protein</fullName>
    </submittedName>
</protein>
<comment type="caution">
    <text evidence="1">The sequence shown here is derived from an EMBL/GenBank/DDBJ whole genome shotgun (WGS) entry which is preliminary data.</text>
</comment>
<sequence length="85" mass="9770">MIPPIVSFFRSFLDIAPVLDKFKEWVPTSDPTVKQLTAKRCWLLSVTGFLRPSDIHRIDDERCHVTQVVLHLVIVAPKEKCAGRR</sequence>
<dbReference type="AlphaFoldDB" id="A0A1R1XEH4"/>
<accession>A0A1R1XEH4</accession>
<dbReference type="Proteomes" id="UP000187429">
    <property type="component" value="Unassembled WGS sequence"/>
</dbReference>
<organism evidence="1 2">
    <name type="scientific">Smittium culicis</name>
    <dbReference type="NCBI Taxonomy" id="133412"/>
    <lineage>
        <taxon>Eukaryota</taxon>
        <taxon>Fungi</taxon>
        <taxon>Fungi incertae sedis</taxon>
        <taxon>Zoopagomycota</taxon>
        <taxon>Kickxellomycotina</taxon>
        <taxon>Harpellomycetes</taxon>
        <taxon>Harpellales</taxon>
        <taxon>Legeriomycetaceae</taxon>
        <taxon>Smittium</taxon>
    </lineage>
</organism>
<proteinExistence type="predicted"/>